<feature type="domain" description="RING-type" evidence="5">
    <location>
        <begin position="70"/>
        <end position="115"/>
    </location>
</feature>
<gene>
    <name evidence="7" type="ORF">THAOC_14932</name>
</gene>
<keyword evidence="3" id="KW-0862">Zinc</keyword>
<dbReference type="PROSITE" id="PS01360">
    <property type="entry name" value="ZF_MYND_1"/>
    <property type="match status" value="1"/>
</dbReference>
<dbReference type="Gene3D" id="1.25.40.10">
    <property type="entry name" value="Tetratricopeptide repeat domain"/>
    <property type="match status" value="1"/>
</dbReference>
<proteinExistence type="predicted"/>
<dbReference type="InterPro" id="IPR006597">
    <property type="entry name" value="Sel1-like"/>
</dbReference>
<dbReference type="OrthoDB" id="2212237at2759"/>
<dbReference type="PROSITE" id="PS50865">
    <property type="entry name" value="ZF_MYND_2"/>
    <property type="match status" value="1"/>
</dbReference>
<keyword evidence="2 4" id="KW-0863">Zinc-finger</keyword>
<organism evidence="7 8">
    <name type="scientific">Thalassiosira oceanica</name>
    <name type="common">Marine diatom</name>
    <dbReference type="NCBI Taxonomy" id="159749"/>
    <lineage>
        <taxon>Eukaryota</taxon>
        <taxon>Sar</taxon>
        <taxon>Stramenopiles</taxon>
        <taxon>Ochrophyta</taxon>
        <taxon>Bacillariophyta</taxon>
        <taxon>Coscinodiscophyceae</taxon>
        <taxon>Thalassiosirophycidae</taxon>
        <taxon>Thalassiosirales</taxon>
        <taxon>Thalassiosiraceae</taxon>
        <taxon>Thalassiosira</taxon>
    </lineage>
</organism>
<dbReference type="Pfam" id="PF08238">
    <property type="entry name" value="Sel1"/>
    <property type="match status" value="2"/>
</dbReference>
<dbReference type="SUPFAM" id="SSF57850">
    <property type="entry name" value="RING/U-box"/>
    <property type="match status" value="1"/>
</dbReference>
<reference evidence="7 8" key="1">
    <citation type="journal article" date="2012" name="Genome Biol.">
        <title>Genome and low-iron response of an oceanic diatom adapted to chronic iron limitation.</title>
        <authorList>
            <person name="Lommer M."/>
            <person name="Specht M."/>
            <person name="Roy A.S."/>
            <person name="Kraemer L."/>
            <person name="Andreson R."/>
            <person name="Gutowska M.A."/>
            <person name="Wolf J."/>
            <person name="Bergner S.V."/>
            <person name="Schilhabel M.B."/>
            <person name="Klostermeier U.C."/>
            <person name="Beiko R.G."/>
            <person name="Rosenstiel P."/>
            <person name="Hippler M."/>
            <person name="Laroche J."/>
        </authorList>
    </citation>
    <scope>NUCLEOTIDE SEQUENCE [LARGE SCALE GENOMIC DNA]</scope>
    <source>
        <strain evidence="7 8">CCMP1005</strain>
    </source>
</reference>
<comment type="caution">
    <text evidence="7">The sequence shown here is derived from an EMBL/GenBank/DDBJ whole genome shotgun (WGS) entry which is preliminary data.</text>
</comment>
<dbReference type="EMBL" id="AGNL01017363">
    <property type="protein sequence ID" value="EJK64346.1"/>
    <property type="molecule type" value="Genomic_DNA"/>
</dbReference>
<dbReference type="GO" id="GO:0008270">
    <property type="term" value="F:zinc ion binding"/>
    <property type="evidence" value="ECO:0007669"/>
    <property type="project" value="UniProtKB-KW"/>
</dbReference>
<dbReference type="PANTHER" id="PTHR45011:SF1">
    <property type="entry name" value="DAP3-BINDING CELL DEATH ENHANCER 1"/>
    <property type="match status" value="1"/>
</dbReference>
<dbReference type="InterPro" id="IPR052748">
    <property type="entry name" value="ISR_Activator"/>
</dbReference>
<evidence type="ECO:0000313" key="7">
    <source>
        <dbReference type="EMBL" id="EJK64346.1"/>
    </source>
</evidence>
<dbReference type="AlphaFoldDB" id="K0STJ5"/>
<dbReference type="PROSITE" id="PS50089">
    <property type="entry name" value="ZF_RING_2"/>
    <property type="match status" value="1"/>
</dbReference>
<accession>K0STJ5</accession>
<sequence>MDTCANCGKRGSDTVTLKKCNACHLVKYCGVDCQKAHRKEHKKVCKKRAAELKEERLYSQGLERPEGDFCPICTLAIPFPMDRYSSINVCCMKRLCKGCVMAAKKRGMFDCPFCRTPYSNNNAAMVAMFQVRVGKKDPEAIAQLGYKHYHGGGNLGLRIDIRKAIELWKEAAELGSVKALYNLALSHEVIQADQAKAIQLYEKAAMEGSTLARHNLGMVAGENGNFVNSYKHLLISANMGLKESVDAIKGLFMRGLATKMQYAEAMRGYQAAVEETKSVDRDDAERLGF</sequence>
<evidence type="ECO:0000256" key="3">
    <source>
        <dbReference type="ARBA" id="ARBA00022833"/>
    </source>
</evidence>
<evidence type="ECO:0000259" key="6">
    <source>
        <dbReference type="PROSITE" id="PS50865"/>
    </source>
</evidence>
<dbReference type="SUPFAM" id="SSF81901">
    <property type="entry name" value="HCP-like"/>
    <property type="match status" value="1"/>
</dbReference>
<name>K0STJ5_THAOC</name>
<evidence type="ECO:0000259" key="5">
    <source>
        <dbReference type="PROSITE" id="PS50089"/>
    </source>
</evidence>
<protein>
    <recommendedName>
        <fullName evidence="9">MYND-type domain-containing protein</fullName>
    </recommendedName>
</protein>
<keyword evidence="1" id="KW-0479">Metal-binding</keyword>
<evidence type="ECO:0008006" key="9">
    <source>
        <dbReference type="Google" id="ProtNLM"/>
    </source>
</evidence>
<evidence type="ECO:0000256" key="2">
    <source>
        <dbReference type="ARBA" id="ARBA00022771"/>
    </source>
</evidence>
<dbReference type="SMART" id="SM00671">
    <property type="entry name" value="SEL1"/>
    <property type="match status" value="2"/>
</dbReference>
<evidence type="ECO:0000256" key="1">
    <source>
        <dbReference type="ARBA" id="ARBA00022723"/>
    </source>
</evidence>
<dbReference type="InterPro" id="IPR002893">
    <property type="entry name" value="Znf_MYND"/>
</dbReference>
<dbReference type="Pfam" id="PF01753">
    <property type="entry name" value="zf-MYND"/>
    <property type="match status" value="1"/>
</dbReference>
<dbReference type="Gene3D" id="6.10.140.2220">
    <property type="match status" value="1"/>
</dbReference>
<dbReference type="Proteomes" id="UP000266841">
    <property type="component" value="Unassembled WGS sequence"/>
</dbReference>
<keyword evidence="8" id="KW-1185">Reference proteome</keyword>
<evidence type="ECO:0000256" key="4">
    <source>
        <dbReference type="PROSITE-ProRule" id="PRU00134"/>
    </source>
</evidence>
<dbReference type="eggNOG" id="ENOG502SC8I">
    <property type="taxonomic scope" value="Eukaryota"/>
</dbReference>
<dbReference type="InterPro" id="IPR001841">
    <property type="entry name" value="Znf_RING"/>
</dbReference>
<feature type="domain" description="MYND-type" evidence="6">
    <location>
        <begin position="4"/>
        <end position="45"/>
    </location>
</feature>
<dbReference type="SUPFAM" id="SSF144232">
    <property type="entry name" value="HIT/MYND zinc finger-like"/>
    <property type="match status" value="1"/>
</dbReference>
<dbReference type="InterPro" id="IPR011990">
    <property type="entry name" value="TPR-like_helical_dom_sf"/>
</dbReference>
<dbReference type="PANTHER" id="PTHR45011">
    <property type="entry name" value="DAP3-BINDING CELL DEATH ENHANCER 1"/>
    <property type="match status" value="1"/>
</dbReference>
<evidence type="ECO:0000313" key="8">
    <source>
        <dbReference type="Proteomes" id="UP000266841"/>
    </source>
</evidence>